<keyword evidence="1" id="KW-0175">Coiled coil</keyword>
<gene>
    <name evidence="3" type="ORF">CF168_00610</name>
</gene>
<organism evidence="3 4">
    <name type="scientific">Shewanella bicestrii</name>
    <dbReference type="NCBI Taxonomy" id="2018305"/>
    <lineage>
        <taxon>Bacteria</taxon>
        <taxon>Pseudomonadati</taxon>
        <taxon>Pseudomonadota</taxon>
        <taxon>Gammaproteobacteria</taxon>
        <taxon>Alteromonadales</taxon>
        <taxon>Shewanellaceae</taxon>
        <taxon>Shewanella</taxon>
    </lineage>
</organism>
<feature type="chain" id="PRO_5012510578" description="DUF1090 domain-containing protein" evidence="2">
    <location>
        <begin position="20"/>
        <end position="127"/>
    </location>
</feature>
<dbReference type="RefSeq" id="WP_089066648.1">
    <property type="nucleotide sequence ID" value="NZ_CP022358.1"/>
</dbReference>
<keyword evidence="4" id="KW-1185">Reference proteome</keyword>
<protein>
    <recommendedName>
        <fullName evidence="5">DUF1090 domain-containing protein</fullName>
    </recommendedName>
</protein>
<keyword evidence="2" id="KW-0732">Signal</keyword>
<evidence type="ECO:0000256" key="2">
    <source>
        <dbReference type="SAM" id="SignalP"/>
    </source>
</evidence>
<dbReference type="Proteomes" id="UP000198367">
    <property type="component" value="Chromosome"/>
</dbReference>
<dbReference type="EMBL" id="CP022358">
    <property type="protein sequence ID" value="ASK67473.1"/>
    <property type="molecule type" value="Genomic_DNA"/>
</dbReference>
<accession>A0A220UIE4</accession>
<dbReference type="Pfam" id="PF06476">
    <property type="entry name" value="DUF1090"/>
    <property type="match status" value="1"/>
</dbReference>
<evidence type="ECO:0000313" key="4">
    <source>
        <dbReference type="Proteomes" id="UP000198367"/>
    </source>
</evidence>
<dbReference type="InterPro" id="IPR009468">
    <property type="entry name" value="DUF1090"/>
</dbReference>
<evidence type="ECO:0008006" key="5">
    <source>
        <dbReference type="Google" id="ProtNLM"/>
    </source>
</evidence>
<evidence type="ECO:0000313" key="3">
    <source>
        <dbReference type="EMBL" id="ASK67473.1"/>
    </source>
</evidence>
<dbReference type="AlphaFoldDB" id="A0A220UIE4"/>
<name>A0A220UIE4_9GAMM</name>
<dbReference type="KEGG" id="sbj:CF168_00610"/>
<proteinExistence type="predicted"/>
<reference evidence="3 4" key="1">
    <citation type="submission" date="2017-07" db="EMBL/GenBank/DDBJ databases">
        <title>Phenotypical and genomic characterization of a clinical isolate of Shewanella bicestrii sp. nov. producing an extended-spectrum beta-lactamase and a new oxacillinase variant.</title>
        <authorList>
            <person name="Jousset A.B."/>
            <person name="Bonnin R.A."/>
            <person name="Girlich D."/>
            <person name="Dabos L."/>
            <person name="Potron A."/>
            <person name="Dortet L."/>
            <person name="Glaser P."/>
            <person name="Naas T."/>
        </authorList>
    </citation>
    <scope>NUCLEOTIDE SEQUENCE [LARGE SCALE GENOMIC DNA]</scope>
    <source>
        <strain evidence="3 4">JAB-1</strain>
    </source>
</reference>
<feature type="signal peptide" evidence="2">
    <location>
        <begin position="1"/>
        <end position="19"/>
    </location>
</feature>
<evidence type="ECO:0000256" key="1">
    <source>
        <dbReference type="SAM" id="Coils"/>
    </source>
</evidence>
<sequence>MFCRYGCLIALLCSGIATAQEDAPKGCGAKLAAIEAQLAEAKASGNQNKVNGLTTALEAVVADCEDDTLYAERLAKVEAKQAKLVERQNELSEAIASGQSMEKISKKRQKVAEAQAELHQAEAELEQ</sequence>
<feature type="coiled-coil region" evidence="1">
    <location>
        <begin position="74"/>
        <end position="124"/>
    </location>
</feature>